<keyword evidence="2" id="KW-1185">Reference proteome</keyword>
<dbReference type="AlphaFoldDB" id="A0AAD7WVZ4"/>
<name>A0AAD7WVZ4_9TELE</name>
<reference evidence="1" key="1">
    <citation type="journal article" date="2023" name="Science">
        <title>Genome structures resolve the early diversification of teleost fishes.</title>
        <authorList>
            <person name="Parey E."/>
            <person name="Louis A."/>
            <person name="Montfort J."/>
            <person name="Bouchez O."/>
            <person name="Roques C."/>
            <person name="Iampietro C."/>
            <person name="Lluch J."/>
            <person name="Castinel A."/>
            <person name="Donnadieu C."/>
            <person name="Desvignes T."/>
            <person name="Floi Bucao C."/>
            <person name="Jouanno E."/>
            <person name="Wen M."/>
            <person name="Mejri S."/>
            <person name="Dirks R."/>
            <person name="Jansen H."/>
            <person name="Henkel C."/>
            <person name="Chen W.J."/>
            <person name="Zahm M."/>
            <person name="Cabau C."/>
            <person name="Klopp C."/>
            <person name="Thompson A.W."/>
            <person name="Robinson-Rechavi M."/>
            <person name="Braasch I."/>
            <person name="Lecointre G."/>
            <person name="Bobe J."/>
            <person name="Postlethwait J.H."/>
            <person name="Berthelot C."/>
            <person name="Roest Crollius H."/>
            <person name="Guiguen Y."/>
        </authorList>
    </citation>
    <scope>NUCLEOTIDE SEQUENCE</scope>
    <source>
        <strain evidence="1">NC1722</strain>
    </source>
</reference>
<proteinExistence type="predicted"/>
<dbReference type="Proteomes" id="UP001221898">
    <property type="component" value="Unassembled WGS sequence"/>
</dbReference>
<sequence length="135" mass="14584">MELVSPDDMDYLSGAAYANVADQSPALPVTRPLRHSINQHGMSSSHSGDCCALFRLALPAAVNIWSLACSVSFLGFLPVGVHRPRGDSSSCQAHCTPLCVCLSSNKQKVSQCEREPSGCQAYTFLRLEHKAFKLS</sequence>
<accession>A0AAD7WVZ4</accession>
<evidence type="ECO:0000313" key="2">
    <source>
        <dbReference type="Proteomes" id="UP001221898"/>
    </source>
</evidence>
<comment type="caution">
    <text evidence="1">The sequence shown here is derived from an EMBL/GenBank/DDBJ whole genome shotgun (WGS) entry which is preliminary data.</text>
</comment>
<evidence type="ECO:0000313" key="1">
    <source>
        <dbReference type="EMBL" id="KAJ8411030.1"/>
    </source>
</evidence>
<protein>
    <submittedName>
        <fullName evidence="1">Uncharacterized protein</fullName>
    </submittedName>
</protein>
<gene>
    <name evidence="1" type="ORF">AAFF_G00180650</name>
</gene>
<dbReference type="EMBL" id="JAINUG010000024">
    <property type="protein sequence ID" value="KAJ8411030.1"/>
    <property type="molecule type" value="Genomic_DNA"/>
</dbReference>
<organism evidence="1 2">
    <name type="scientific">Aldrovandia affinis</name>
    <dbReference type="NCBI Taxonomy" id="143900"/>
    <lineage>
        <taxon>Eukaryota</taxon>
        <taxon>Metazoa</taxon>
        <taxon>Chordata</taxon>
        <taxon>Craniata</taxon>
        <taxon>Vertebrata</taxon>
        <taxon>Euteleostomi</taxon>
        <taxon>Actinopterygii</taxon>
        <taxon>Neopterygii</taxon>
        <taxon>Teleostei</taxon>
        <taxon>Notacanthiformes</taxon>
        <taxon>Halosauridae</taxon>
        <taxon>Aldrovandia</taxon>
    </lineage>
</organism>